<dbReference type="SUPFAM" id="SSF52768">
    <property type="entry name" value="Arginase/deacetylase"/>
    <property type="match status" value="1"/>
</dbReference>
<evidence type="ECO:0000256" key="4">
    <source>
        <dbReference type="PROSITE-ProRule" id="PRU00742"/>
    </source>
</evidence>
<dbReference type="RefSeq" id="WP_093580720.1">
    <property type="nucleotide sequence ID" value="NZ_FPBA01000011.1"/>
</dbReference>
<evidence type="ECO:0000256" key="1">
    <source>
        <dbReference type="ARBA" id="ARBA00022723"/>
    </source>
</evidence>
<evidence type="ECO:0000313" key="6">
    <source>
        <dbReference type="Proteomes" id="UP000199546"/>
    </source>
</evidence>
<comment type="similarity">
    <text evidence="4">Belongs to the arginase family.</text>
</comment>
<sequence>MPSPRPIDLLAAPSSVAAHWPGQERAWAALVAAGLPEALGRSRELAVRELFPPVRWTAGPAPGGRVRDAARVCAGLTAVRDAVAGSLRAGRLPVVVGGECTTTVGLVAGARAAGQEPGLVYVDGGVDLRTPADNPTGVADSMALAHVLALDECDPDLLAVGSVRPLLAVDEVVAVGVRAVEPDATTARRIGLAVSPADAVTADPEGTAAAATRAVGGSDGFLVHLDVDVVEFLDLPLADVPDHGRGLPLDVVAAVLARLCADPGLRGLCVTEVNPDHAPGPGDVARLVAVLTAALG</sequence>
<keyword evidence="6" id="KW-1185">Reference proteome</keyword>
<dbReference type="OrthoDB" id="7331788at2"/>
<keyword evidence="2" id="KW-0378">Hydrolase</keyword>
<dbReference type="InterPro" id="IPR023696">
    <property type="entry name" value="Ureohydrolase_dom_sf"/>
</dbReference>
<reference evidence="6" key="1">
    <citation type="submission" date="2016-10" db="EMBL/GenBank/DDBJ databases">
        <authorList>
            <person name="Varghese N."/>
            <person name="Submissions S."/>
        </authorList>
    </citation>
    <scope>NUCLEOTIDE SEQUENCE [LARGE SCALE GENOMIC DNA]</scope>
    <source>
        <strain evidence="6">DSM 46136</strain>
    </source>
</reference>
<name>A0A1I7B151_9ACTN</name>
<keyword evidence="1" id="KW-0479">Metal-binding</keyword>
<dbReference type="EMBL" id="FPBA01000011">
    <property type="protein sequence ID" value="SFT80930.1"/>
    <property type="molecule type" value="Genomic_DNA"/>
</dbReference>
<dbReference type="CDD" id="cd09999">
    <property type="entry name" value="Arginase-like_1"/>
    <property type="match status" value="1"/>
</dbReference>
<evidence type="ECO:0000313" key="5">
    <source>
        <dbReference type="EMBL" id="SFT80930.1"/>
    </source>
</evidence>
<accession>A0A1I7B151</accession>
<dbReference type="Proteomes" id="UP000199546">
    <property type="component" value="Unassembled WGS sequence"/>
</dbReference>
<dbReference type="GO" id="GO:0030145">
    <property type="term" value="F:manganese ion binding"/>
    <property type="evidence" value="ECO:0007669"/>
    <property type="project" value="TreeGrafter"/>
</dbReference>
<dbReference type="InterPro" id="IPR006035">
    <property type="entry name" value="Ureohydrolase"/>
</dbReference>
<dbReference type="GO" id="GO:0005829">
    <property type="term" value="C:cytosol"/>
    <property type="evidence" value="ECO:0007669"/>
    <property type="project" value="TreeGrafter"/>
</dbReference>
<dbReference type="STRING" id="1296565.SAMN05660657_03231"/>
<proteinExistence type="inferred from homology"/>
<protein>
    <submittedName>
        <fullName evidence="5">Arginase</fullName>
    </submittedName>
</protein>
<dbReference type="Gene3D" id="3.40.800.10">
    <property type="entry name" value="Ureohydrolase domain"/>
    <property type="match status" value="1"/>
</dbReference>
<evidence type="ECO:0000256" key="2">
    <source>
        <dbReference type="ARBA" id="ARBA00022801"/>
    </source>
</evidence>
<dbReference type="GO" id="GO:0004053">
    <property type="term" value="F:arginase activity"/>
    <property type="evidence" value="ECO:0007669"/>
    <property type="project" value="TreeGrafter"/>
</dbReference>
<dbReference type="Pfam" id="PF00491">
    <property type="entry name" value="Arginase"/>
    <property type="match status" value="1"/>
</dbReference>
<keyword evidence="3" id="KW-0464">Manganese</keyword>
<dbReference type="PANTHER" id="PTHR43782">
    <property type="entry name" value="ARGINASE"/>
    <property type="match status" value="1"/>
</dbReference>
<organism evidence="5 6">
    <name type="scientific">Geodermatophilus amargosae</name>
    <dbReference type="NCBI Taxonomy" id="1296565"/>
    <lineage>
        <taxon>Bacteria</taxon>
        <taxon>Bacillati</taxon>
        <taxon>Actinomycetota</taxon>
        <taxon>Actinomycetes</taxon>
        <taxon>Geodermatophilales</taxon>
        <taxon>Geodermatophilaceae</taxon>
        <taxon>Geodermatophilus</taxon>
    </lineage>
</organism>
<dbReference type="PROSITE" id="PS51409">
    <property type="entry name" value="ARGINASE_2"/>
    <property type="match status" value="1"/>
</dbReference>
<dbReference type="AlphaFoldDB" id="A0A1I7B151"/>
<dbReference type="PANTHER" id="PTHR43782:SF3">
    <property type="entry name" value="ARGINASE"/>
    <property type="match status" value="1"/>
</dbReference>
<evidence type="ECO:0000256" key="3">
    <source>
        <dbReference type="ARBA" id="ARBA00023211"/>
    </source>
</evidence>
<gene>
    <name evidence="5" type="ORF">SAMN05660657_03231</name>
</gene>